<dbReference type="InterPro" id="IPR040442">
    <property type="entry name" value="Pyrv_kinase-like_dom_sf"/>
</dbReference>
<keyword evidence="7" id="KW-1185">Reference proteome</keyword>
<comment type="similarity">
    <text evidence="1">Belongs to the HpcH/HpaI aldolase family.</text>
</comment>
<evidence type="ECO:0000256" key="4">
    <source>
        <dbReference type="SAM" id="SignalP"/>
    </source>
</evidence>
<dbReference type="Proteomes" id="UP000199495">
    <property type="component" value="Unassembled WGS sequence"/>
</dbReference>
<evidence type="ECO:0000259" key="5">
    <source>
        <dbReference type="Pfam" id="PF03328"/>
    </source>
</evidence>
<feature type="chain" id="PRO_5011735581" evidence="4">
    <location>
        <begin position="24"/>
        <end position="293"/>
    </location>
</feature>
<protein>
    <submittedName>
        <fullName evidence="6">2-dehydro-3-deoxyglucarate aldolase</fullName>
    </submittedName>
</protein>
<dbReference type="InterPro" id="IPR050251">
    <property type="entry name" value="HpcH-HpaI_aldolase"/>
</dbReference>
<dbReference type="RefSeq" id="WP_090594645.1">
    <property type="nucleotide sequence ID" value="NZ_FNCS01000003.1"/>
</dbReference>
<dbReference type="PANTHER" id="PTHR30502">
    <property type="entry name" value="2-KETO-3-DEOXY-L-RHAMNONATE ALDOLASE"/>
    <property type="match status" value="1"/>
</dbReference>
<dbReference type="InterPro" id="IPR005000">
    <property type="entry name" value="Aldolase/citrate-lyase_domain"/>
</dbReference>
<accession>A0A1G7UZY6</accession>
<dbReference type="OrthoDB" id="9802624at2"/>
<dbReference type="GO" id="GO:0016832">
    <property type="term" value="F:aldehyde-lyase activity"/>
    <property type="evidence" value="ECO:0007669"/>
    <property type="project" value="TreeGrafter"/>
</dbReference>
<evidence type="ECO:0000313" key="6">
    <source>
        <dbReference type="EMBL" id="SDG53057.1"/>
    </source>
</evidence>
<evidence type="ECO:0000256" key="2">
    <source>
        <dbReference type="ARBA" id="ARBA00022723"/>
    </source>
</evidence>
<dbReference type="AlphaFoldDB" id="A0A1G7UZY6"/>
<sequence length="293" mass="31616">MHILTKTIVAGLMACSMAGSAVAQDAAFLASEWEYGPAYDVEGEVEIWNTAKQKILNGEHIIGGTVRSPDSRIYCSMAESGAWDFMWVEMQHDQTGWESLAAMYRECPDAAAVPGVRIAETTEREIQHALDAGAMVLVVPTIDTAEEAEEAVKWTMFPPVGRHSAGGGQFSNFYADVPGGYRATFNDNIVLILMIETLEGVENVEEIAAVEGVDALFIASGDLGNFSGYQQGDAEYEELVDRIFAAAEANGKPVCGPLDWRTSREGYSCFQGPNDLGLVANGSRSAREASEPQ</sequence>
<reference evidence="6 7" key="1">
    <citation type="submission" date="2016-10" db="EMBL/GenBank/DDBJ databases">
        <authorList>
            <person name="de Groot N.N."/>
        </authorList>
    </citation>
    <scope>NUCLEOTIDE SEQUENCE [LARGE SCALE GENOMIC DNA]</scope>
    <source>
        <strain evidence="6 7">CGMCC 1.10267</strain>
    </source>
</reference>
<keyword evidence="4" id="KW-0732">Signal</keyword>
<dbReference type="STRING" id="440168.SAMN04487974_103391"/>
<dbReference type="PANTHER" id="PTHR30502:SF0">
    <property type="entry name" value="PHOSPHOENOLPYRUVATE CARBOXYLASE FAMILY PROTEIN"/>
    <property type="match status" value="1"/>
</dbReference>
<evidence type="ECO:0000256" key="3">
    <source>
        <dbReference type="ARBA" id="ARBA00023239"/>
    </source>
</evidence>
<evidence type="ECO:0000313" key="7">
    <source>
        <dbReference type="Proteomes" id="UP000199495"/>
    </source>
</evidence>
<name>A0A1G7UZY6_9HYPH</name>
<keyword evidence="2" id="KW-0479">Metal-binding</keyword>
<dbReference type="Pfam" id="PF03328">
    <property type="entry name" value="HpcH_HpaI"/>
    <property type="match status" value="1"/>
</dbReference>
<keyword evidence="3" id="KW-0456">Lyase</keyword>
<gene>
    <name evidence="6" type="ORF">SAMN04487974_103391</name>
</gene>
<evidence type="ECO:0000256" key="1">
    <source>
        <dbReference type="ARBA" id="ARBA00005568"/>
    </source>
</evidence>
<dbReference type="Gene3D" id="3.20.20.60">
    <property type="entry name" value="Phosphoenolpyruvate-binding domains"/>
    <property type="match status" value="1"/>
</dbReference>
<dbReference type="InterPro" id="IPR015813">
    <property type="entry name" value="Pyrv/PenolPyrv_kinase-like_dom"/>
</dbReference>
<dbReference type="GO" id="GO:0005737">
    <property type="term" value="C:cytoplasm"/>
    <property type="evidence" value="ECO:0007669"/>
    <property type="project" value="TreeGrafter"/>
</dbReference>
<dbReference type="EMBL" id="FNCS01000003">
    <property type="protein sequence ID" value="SDG53057.1"/>
    <property type="molecule type" value="Genomic_DNA"/>
</dbReference>
<proteinExistence type="inferred from homology"/>
<feature type="domain" description="HpcH/HpaI aldolase/citrate lyase" evidence="5">
    <location>
        <begin position="109"/>
        <end position="251"/>
    </location>
</feature>
<organism evidence="6 7">
    <name type="scientific">Pelagibacterium luteolum</name>
    <dbReference type="NCBI Taxonomy" id="440168"/>
    <lineage>
        <taxon>Bacteria</taxon>
        <taxon>Pseudomonadati</taxon>
        <taxon>Pseudomonadota</taxon>
        <taxon>Alphaproteobacteria</taxon>
        <taxon>Hyphomicrobiales</taxon>
        <taxon>Devosiaceae</taxon>
        <taxon>Pelagibacterium</taxon>
    </lineage>
</organism>
<dbReference type="GO" id="GO:0046872">
    <property type="term" value="F:metal ion binding"/>
    <property type="evidence" value="ECO:0007669"/>
    <property type="project" value="UniProtKB-KW"/>
</dbReference>
<dbReference type="SUPFAM" id="SSF51621">
    <property type="entry name" value="Phosphoenolpyruvate/pyruvate domain"/>
    <property type="match status" value="1"/>
</dbReference>
<feature type="signal peptide" evidence="4">
    <location>
        <begin position="1"/>
        <end position="23"/>
    </location>
</feature>